<dbReference type="PROSITE" id="PS01358">
    <property type="entry name" value="ZF_RANBP2_1"/>
    <property type="match status" value="1"/>
</dbReference>
<feature type="region of interest" description="Disordered" evidence="5">
    <location>
        <begin position="304"/>
        <end position="332"/>
    </location>
</feature>
<feature type="compositionally biased region" description="Low complexity" evidence="5">
    <location>
        <begin position="253"/>
        <end position="264"/>
    </location>
</feature>
<evidence type="ECO:0000313" key="7">
    <source>
        <dbReference type="EMBL" id="OBR89099.1"/>
    </source>
</evidence>
<feature type="compositionally biased region" description="Low complexity" evidence="5">
    <location>
        <begin position="304"/>
        <end position="315"/>
    </location>
</feature>
<evidence type="ECO:0000313" key="9">
    <source>
        <dbReference type="Proteomes" id="UP000078595"/>
    </source>
</evidence>
<feature type="region of interest" description="Disordered" evidence="5">
    <location>
        <begin position="1"/>
        <end position="131"/>
    </location>
</feature>
<keyword evidence="1" id="KW-0479">Metal-binding</keyword>
<dbReference type="Proteomes" id="UP000078595">
    <property type="component" value="Chromosome 1"/>
</dbReference>
<feature type="compositionally biased region" description="Basic and acidic residues" evidence="5">
    <location>
        <begin position="119"/>
        <end position="131"/>
    </location>
</feature>
<feature type="compositionally biased region" description="Polar residues" evidence="5">
    <location>
        <begin position="222"/>
        <end position="236"/>
    </location>
</feature>
<reference evidence="8" key="2">
    <citation type="submission" date="2013-07" db="EMBL/GenBank/DDBJ databases">
        <authorList>
            <consortium name="The Broad Institute Genome Sequencing Platform"/>
            <person name="Cuomo C."/>
            <person name="Litvintseva A."/>
            <person name="Chen Y."/>
            <person name="Heitman J."/>
            <person name="Sun S."/>
            <person name="Springer D."/>
            <person name="Dromer F."/>
            <person name="Young S.K."/>
            <person name="Zeng Q."/>
            <person name="Gargeya S."/>
            <person name="Fitzgerald M."/>
            <person name="Abouelleil A."/>
            <person name="Alvarado L."/>
            <person name="Berlin A.M."/>
            <person name="Chapman S.B."/>
            <person name="Dewar J."/>
            <person name="Goldberg J."/>
            <person name="Griggs A."/>
            <person name="Gujja S."/>
            <person name="Hansen M."/>
            <person name="Howarth C."/>
            <person name="Imamovic A."/>
            <person name="Larimer J."/>
            <person name="McCowan C."/>
            <person name="Murphy C."/>
            <person name="Pearson M."/>
            <person name="Priest M."/>
            <person name="Roberts A."/>
            <person name="Saif S."/>
            <person name="Shea T."/>
            <person name="Sykes S."/>
            <person name="Wortman J."/>
            <person name="Nusbaum C."/>
            <person name="Birren B."/>
        </authorList>
    </citation>
    <scope>NUCLEOTIDE SEQUENCE</scope>
    <source>
        <strain evidence="8">CBS 10117</strain>
    </source>
</reference>
<evidence type="ECO:0000256" key="2">
    <source>
        <dbReference type="ARBA" id="ARBA00022771"/>
    </source>
</evidence>
<dbReference type="GeneID" id="28964620"/>
<dbReference type="STRING" id="1296121.A0A1A6AGB1"/>
<dbReference type="InterPro" id="IPR001876">
    <property type="entry name" value="Znf_RanBP2"/>
</dbReference>
<gene>
    <name evidence="7" type="ORF">I303_00921</name>
    <name evidence="8" type="ORF">I303_100917</name>
</gene>
<dbReference type="SMART" id="SM00547">
    <property type="entry name" value="ZnF_RBZ"/>
    <property type="match status" value="2"/>
</dbReference>
<feature type="compositionally biased region" description="Basic and acidic residues" evidence="5">
    <location>
        <begin position="20"/>
        <end position="36"/>
    </location>
</feature>
<name>A0A1A6AGB1_9TREE</name>
<feature type="compositionally biased region" description="Basic and acidic residues" evidence="5">
    <location>
        <begin position="1"/>
        <end position="14"/>
    </location>
</feature>
<dbReference type="KEGG" id="kdj:28964620"/>
<reference evidence="8" key="3">
    <citation type="submission" date="2024-02" db="EMBL/GenBank/DDBJ databases">
        <title>Comparative genomics of Cryptococcus and Kwoniella reveals pathogenesis evolution and contrasting modes of karyotype evolution via chromosome fusion or intercentromeric recombination.</title>
        <authorList>
            <person name="Coelho M.A."/>
            <person name="David-Palma M."/>
            <person name="Shea T."/>
            <person name="Bowers K."/>
            <person name="McGinley-Smith S."/>
            <person name="Mohammad A.W."/>
            <person name="Gnirke A."/>
            <person name="Yurkov A.M."/>
            <person name="Nowrousian M."/>
            <person name="Sun S."/>
            <person name="Cuomo C.A."/>
            <person name="Heitman J."/>
        </authorList>
    </citation>
    <scope>NUCLEOTIDE SEQUENCE</scope>
    <source>
        <strain evidence="8">CBS 10117</strain>
    </source>
</reference>
<feature type="compositionally biased region" description="Polar residues" evidence="5">
    <location>
        <begin position="165"/>
        <end position="190"/>
    </location>
</feature>
<protein>
    <recommendedName>
        <fullName evidence="6">RanBP2-type domain-containing protein</fullName>
    </recommendedName>
</protein>
<dbReference type="SUPFAM" id="SSF90209">
    <property type="entry name" value="Ran binding protein zinc finger-like"/>
    <property type="match status" value="1"/>
</dbReference>
<dbReference type="RefSeq" id="XP_018266941.1">
    <property type="nucleotide sequence ID" value="XM_018404287.1"/>
</dbReference>
<evidence type="ECO:0000256" key="3">
    <source>
        <dbReference type="ARBA" id="ARBA00022833"/>
    </source>
</evidence>
<dbReference type="PROSITE" id="PS50199">
    <property type="entry name" value="ZF_RANBP2_2"/>
    <property type="match status" value="1"/>
</dbReference>
<feature type="compositionally biased region" description="Polar residues" evidence="5">
    <location>
        <begin position="57"/>
        <end position="71"/>
    </location>
</feature>
<evidence type="ECO:0000313" key="8">
    <source>
        <dbReference type="EMBL" id="WWC58377.1"/>
    </source>
</evidence>
<evidence type="ECO:0000259" key="6">
    <source>
        <dbReference type="PROSITE" id="PS50199"/>
    </source>
</evidence>
<dbReference type="EMBL" id="CP144530">
    <property type="protein sequence ID" value="WWC58377.1"/>
    <property type="molecule type" value="Genomic_DNA"/>
</dbReference>
<dbReference type="PANTHER" id="PTHR23111">
    <property type="entry name" value="ZINC FINGER PROTEIN"/>
    <property type="match status" value="1"/>
</dbReference>
<feature type="domain" description="RanBP2-type" evidence="6">
    <location>
        <begin position="459"/>
        <end position="490"/>
    </location>
</feature>
<reference evidence="7" key="1">
    <citation type="submission" date="2013-07" db="EMBL/GenBank/DDBJ databases">
        <title>The Genome Sequence of Cryptococcus dejecticola CBS10117.</title>
        <authorList>
            <consortium name="The Broad Institute Genome Sequencing Platform"/>
            <person name="Cuomo C."/>
            <person name="Litvintseva A."/>
            <person name="Chen Y."/>
            <person name="Heitman J."/>
            <person name="Sun S."/>
            <person name="Springer D."/>
            <person name="Dromer F."/>
            <person name="Young S.K."/>
            <person name="Zeng Q."/>
            <person name="Gargeya S."/>
            <person name="Fitzgerald M."/>
            <person name="Abouelleil A."/>
            <person name="Alvarado L."/>
            <person name="Berlin A.M."/>
            <person name="Chapman S.B."/>
            <person name="Dewar J."/>
            <person name="Goldberg J."/>
            <person name="Griggs A."/>
            <person name="Gujja S."/>
            <person name="Hansen M."/>
            <person name="Howarth C."/>
            <person name="Imamovic A."/>
            <person name="Larimer J."/>
            <person name="McCowan C."/>
            <person name="Murphy C."/>
            <person name="Pearson M."/>
            <person name="Priest M."/>
            <person name="Roberts A."/>
            <person name="Saif S."/>
            <person name="Shea T."/>
            <person name="Sykes S."/>
            <person name="Wortman J."/>
            <person name="Nusbaum C."/>
            <person name="Birren B."/>
        </authorList>
    </citation>
    <scope>NUCLEOTIDE SEQUENCE [LARGE SCALE GENOMIC DNA]</scope>
    <source>
        <strain evidence="7">CBS 10117</strain>
    </source>
</reference>
<evidence type="ECO:0000256" key="4">
    <source>
        <dbReference type="PROSITE-ProRule" id="PRU00322"/>
    </source>
</evidence>
<dbReference type="InterPro" id="IPR036443">
    <property type="entry name" value="Znf_RanBP2_sf"/>
</dbReference>
<dbReference type="VEuPathDB" id="FungiDB:I303_00921"/>
<feature type="region of interest" description="Disordered" evidence="5">
    <location>
        <begin position="156"/>
        <end position="195"/>
    </location>
</feature>
<keyword evidence="3" id="KW-0862">Zinc</keyword>
<dbReference type="AlphaFoldDB" id="A0A1A6AGB1"/>
<dbReference type="GO" id="GO:0008270">
    <property type="term" value="F:zinc ion binding"/>
    <property type="evidence" value="ECO:0007669"/>
    <property type="project" value="UniProtKB-KW"/>
</dbReference>
<evidence type="ECO:0000256" key="5">
    <source>
        <dbReference type="SAM" id="MobiDB-lite"/>
    </source>
</evidence>
<proteinExistence type="predicted"/>
<dbReference type="PANTHER" id="PTHR23111:SF40">
    <property type="entry name" value="RNA-BINDING PROTEIN INVOLVED IN HETEROCHROMATIN ASSEMBLY-RELATED"/>
    <property type="match status" value="1"/>
</dbReference>
<feature type="region of interest" description="Disordered" evidence="5">
    <location>
        <begin position="222"/>
        <end position="269"/>
    </location>
</feature>
<keyword evidence="9" id="KW-1185">Reference proteome</keyword>
<keyword evidence="2 4" id="KW-0863">Zinc-finger</keyword>
<feature type="compositionally biased region" description="Polar residues" evidence="5">
    <location>
        <begin position="94"/>
        <end position="112"/>
    </location>
</feature>
<sequence>MPEEKGHPKSSSKDLRKKTDHPMNRLDGAGKPRTAEDIQSLIRSLNIRSPREERQSHTSTQVMMGKSTTARASDDITAPDSGSLRHTAGEHTQPPHTSAQHHGNTLSPSSRAPQDAPLTDDKPLPIGTEKKLGLIDKVQQISPSQMYSSYMTPLSPSAAWPHRASYNNQHGNTLPTSTSAPVRQRQASNEVRQDISSHRLSELAYQDRHRIDRQFEVDLFNNPQQHSRSPTLSNAFNPFDDAGRPGDKSIPVTASSTSTTLAQSGQPSSGIEDYNFSDFINTPGFGGFGFTYGASTYQPLHQVSQQAQSSSRAARNVTMPSRDLQAPESSWDTRCDSAVNRRASLPITSWLEQTALAQSPGYRQLTSEAARCARNPNLTHNRVISDDQISSNSHASITGTATLSSVPPHYIVGGSEQYDTSTLPRRVGWSNAQYSNAGLIPANWAPGLEVGPPAPTPFAPGDWYCKQPYCGYHNFQKNLDCRACGHPRPQELFVTHSNVNSPPLGSVGDWKCECGYINWRRRALCKSCYPDHPSNQGKIRSGISVPPSLTYACIERPGANNHQHQHQHRDNNPPPLSTMGASFTTLNKGVNPLYFQPTFGLLDNNVYRVDVDPNDWASPF</sequence>
<dbReference type="Gene3D" id="4.10.1060.10">
    <property type="entry name" value="Zinc finger, RanBP2-type"/>
    <property type="match status" value="2"/>
</dbReference>
<accession>A0A1A6AGB1</accession>
<organism evidence="7">
    <name type="scientific">Kwoniella dejecticola CBS 10117</name>
    <dbReference type="NCBI Taxonomy" id="1296121"/>
    <lineage>
        <taxon>Eukaryota</taxon>
        <taxon>Fungi</taxon>
        <taxon>Dikarya</taxon>
        <taxon>Basidiomycota</taxon>
        <taxon>Agaricomycotina</taxon>
        <taxon>Tremellomycetes</taxon>
        <taxon>Tremellales</taxon>
        <taxon>Cryptococcaceae</taxon>
        <taxon>Kwoniella</taxon>
    </lineage>
</organism>
<dbReference type="GO" id="GO:0003729">
    <property type="term" value="F:mRNA binding"/>
    <property type="evidence" value="ECO:0007669"/>
    <property type="project" value="TreeGrafter"/>
</dbReference>
<dbReference type="OrthoDB" id="2565234at2759"/>
<feature type="region of interest" description="Disordered" evidence="5">
    <location>
        <begin position="560"/>
        <end position="580"/>
    </location>
</feature>
<dbReference type="EMBL" id="KI894027">
    <property type="protein sequence ID" value="OBR89099.1"/>
    <property type="molecule type" value="Genomic_DNA"/>
</dbReference>
<evidence type="ECO:0000256" key="1">
    <source>
        <dbReference type="ARBA" id="ARBA00022723"/>
    </source>
</evidence>